<dbReference type="Proteomes" id="UP001165960">
    <property type="component" value="Unassembled WGS sequence"/>
</dbReference>
<keyword evidence="2" id="KW-1185">Reference proteome</keyword>
<name>A0ACC2SFL9_9FUNG</name>
<dbReference type="EMBL" id="QTSX02005088">
    <property type="protein sequence ID" value="KAJ9061188.1"/>
    <property type="molecule type" value="Genomic_DNA"/>
</dbReference>
<proteinExistence type="predicted"/>
<accession>A0ACC2SFL9</accession>
<comment type="caution">
    <text evidence="1">The sequence shown here is derived from an EMBL/GenBank/DDBJ whole genome shotgun (WGS) entry which is preliminary data.</text>
</comment>
<evidence type="ECO:0000313" key="1">
    <source>
        <dbReference type="EMBL" id="KAJ9061188.1"/>
    </source>
</evidence>
<evidence type="ECO:0000313" key="2">
    <source>
        <dbReference type="Proteomes" id="UP001165960"/>
    </source>
</evidence>
<reference evidence="1" key="1">
    <citation type="submission" date="2022-04" db="EMBL/GenBank/DDBJ databases">
        <title>Genome of the entomopathogenic fungus Entomophthora muscae.</title>
        <authorList>
            <person name="Elya C."/>
            <person name="Lovett B.R."/>
            <person name="Lee E."/>
            <person name="Macias A.M."/>
            <person name="Hajek A.E."/>
            <person name="De Bivort B.L."/>
            <person name="Kasson M.T."/>
            <person name="De Fine Licht H.H."/>
            <person name="Stajich J.E."/>
        </authorList>
    </citation>
    <scope>NUCLEOTIDE SEQUENCE</scope>
    <source>
        <strain evidence="1">Berkeley</strain>
    </source>
</reference>
<sequence length="72" mass="7860">MLGSRWQYEGLILYTSNGLSKIKVHGIEPSRNKGEYKANDWLHQRKASGGVGVLLRPVAGGDHAEPRSEAGD</sequence>
<protein>
    <submittedName>
        <fullName evidence="1">Uncharacterized protein</fullName>
    </submittedName>
</protein>
<gene>
    <name evidence="1" type="ORF">DSO57_1022983</name>
</gene>
<organism evidence="1 2">
    <name type="scientific">Entomophthora muscae</name>
    <dbReference type="NCBI Taxonomy" id="34485"/>
    <lineage>
        <taxon>Eukaryota</taxon>
        <taxon>Fungi</taxon>
        <taxon>Fungi incertae sedis</taxon>
        <taxon>Zoopagomycota</taxon>
        <taxon>Entomophthoromycotina</taxon>
        <taxon>Entomophthoromycetes</taxon>
        <taxon>Entomophthorales</taxon>
        <taxon>Entomophthoraceae</taxon>
        <taxon>Entomophthora</taxon>
    </lineage>
</organism>